<dbReference type="NCBIfam" id="TIGR04391">
    <property type="entry name" value="CcmD_alt_fam"/>
    <property type="match status" value="1"/>
</dbReference>
<feature type="transmembrane region" description="Helical" evidence="1">
    <location>
        <begin position="6"/>
        <end position="22"/>
    </location>
</feature>
<keyword evidence="3" id="KW-1185">Reference proteome</keyword>
<evidence type="ECO:0000313" key="3">
    <source>
        <dbReference type="Proteomes" id="UP000030700"/>
    </source>
</evidence>
<dbReference type="Proteomes" id="UP000030700">
    <property type="component" value="Unassembled WGS sequence"/>
</dbReference>
<evidence type="ECO:0008006" key="4">
    <source>
        <dbReference type="Google" id="ProtNLM"/>
    </source>
</evidence>
<evidence type="ECO:0000313" key="2">
    <source>
        <dbReference type="EMBL" id="GAK52844.1"/>
    </source>
</evidence>
<reference evidence="2" key="1">
    <citation type="journal article" date="2015" name="PeerJ">
        <title>First genomic representation of candidate bacterial phylum KSB3 points to enhanced environmental sensing as a trigger of wastewater bulking.</title>
        <authorList>
            <person name="Sekiguchi Y."/>
            <person name="Ohashi A."/>
            <person name="Parks D.H."/>
            <person name="Yamauchi T."/>
            <person name="Tyson G.W."/>
            <person name="Hugenholtz P."/>
        </authorList>
    </citation>
    <scope>NUCLEOTIDE SEQUENCE [LARGE SCALE GENOMIC DNA]</scope>
</reference>
<keyword evidence="1" id="KW-0472">Membrane</keyword>
<dbReference type="InterPro" id="IPR030888">
    <property type="entry name" value="Put_ccm"/>
</dbReference>
<evidence type="ECO:0000256" key="1">
    <source>
        <dbReference type="SAM" id="Phobius"/>
    </source>
</evidence>
<sequence length="46" mass="5661">MTYFFLFAAYVLIWAGLAWYMSTLSKKQQLLRDEIYILKNRLRVRE</sequence>
<keyword evidence="1" id="KW-0812">Transmembrane</keyword>
<accession>A0A0S6W3G7</accession>
<keyword evidence="1" id="KW-1133">Transmembrane helix</keyword>
<gene>
    <name evidence="2" type="ORF">U14_04101</name>
</gene>
<dbReference type="EMBL" id="DF820459">
    <property type="protein sequence ID" value="GAK52844.1"/>
    <property type="molecule type" value="Genomic_DNA"/>
</dbReference>
<name>A0A0S6W3G7_9BACT</name>
<dbReference type="AlphaFoldDB" id="A0A0S6W3G7"/>
<proteinExistence type="predicted"/>
<organism evidence="2">
    <name type="scientific">Candidatus Moduliflexus flocculans</name>
    <dbReference type="NCBI Taxonomy" id="1499966"/>
    <lineage>
        <taxon>Bacteria</taxon>
        <taxon>Candidatus Moduliflexota</taxon>
        <taxon>Candidatus Moduliflexia</taxon>
        <taxon>Candidatus Moduliflexales</taxon>
        <taxon>Candidatus Moduliflexaceae</taxon>
    </lineage>
</organism>
<dbReference type="HOGENOM" id="CLU_216231_0_0_0"/>
<protein>
    <recommendedName>
        <fullName evidence="4">CcmD family protein</fullName>
    </recommendedName>
</protein>
<dbReference type="STRING" id="1499966.U14_04101"/>